<protein>
    <submittedName>
        <fullName evidence="2">Uncharacterized protein</fullName>
    </submittedName>
</protein>
<feature type="region of interest" description="Disordered" evidence="1">
    <location>
        <begin position="183"/>
        <end position="221"/>
    </location>
</feature>
<sequence>MRKGRPRGEKAGPSGLPIPRNLEQPTRVPLDASKRRAYAAAAGSVREAEEAGLGSTVCREPPEKDVATESISLRCRKFSNPDIFSSTGKSKLQRQLSQDDCKLRRGSLASSLSGKQLLPLSASMHSGVAHTLGQPSGESSNLVRMRNQSLGQSAPSLTAGLKELSLPRRGSFCRTSNRKSLIVTSSTSPTLPRPHSPLHGHAAGGSPLDSPRNFSPNAPSHFSFVPARRYV</sequence>
<reference evidence="2" key="1">
    <citation type="submission" date="2017-07" db="EMBL/GenBank/DDBJ databases">
        <authorList>
            <person name="Mikheyev A."/>
            <person name="Grau M."/>
        </authorList>
    </citation>
    <scope>NUCLEOTIDE SEQUENCE</scope>
    <source>
        <tissue evidence="2">Venom_gland</tissue>
    </source>
</reference>
<accession>A0A2D4EZH6</accession>
<feature type="region of interest" description="Disordered" evidence="1">
    <location>
        <begin position="1"/>
        <end position="66"/>
    </location>
</feature>
<proteinExistence type="predicted"/>
<evidence type="ECO:0000256" key="1">
    <source>
        <dbReference type="SAM" id="MobiDB-lite"/>
    </source>
</evidence>
<dbReference type="EMBL" id="IACJ01034073">
    <property type="protein sequence ID" value="LAA40600.1"/>
    <property type="molecule type" value="Transcribed_RNA"/>
</dbReference>
<reference evidence="2" key="2">
    <citation type="submission" date="2017-11" db="EMBL/GenBank/DDBJ databases">
        <title>Coralsnake Venomics: Analyses of Venom Gland Transcriptomes and Proteomes of Six Brazilian Taxa.</title>
        <authorList>
            <person name="Aird S.D."/>
            <person name="Jorge da Silva N."/>
            <person name="Qiu L."/>
            <person name="Villar-Briones A."/>
            <person name="Aparecida-Saddi V."/>
            <person name="Campos-Telles M.P."/>
            <person name="Grau M."/>
            <person name="Mikheyev A.S."/>
        </authorList>
    </citation>
    <scope>NUCLEOTIDE SEQUENCE</scope>
    <source>
        <tissue evidence="2">Venom_gland</tissue>
    </source>
</reference>
<feature type="compositionally biased region" description="Basic and acidic residues" evidence="1">
    <location>
        <begin position="1"/>
        <end position="10"/>
    </location>
</feature>
<evidence type="ECO:0000313" key="2">
    <source>
        <dbReference type="EMBL" id="LAA40600.1"/>
    </source>
</evidence>
<organism evidence="2">
    <name type="scientific">Micrurus corallinus</name>
    <name type="common">Brazilian coral snake</name>
    <dbReference type="NCBI Taxonomy" id="54390"/>
    <lineage>
        <taxon>Eukaryota</taxon>
        <taxon>Metazoa</taxon>
        <taxon>Chordata</taxon>
        <taxon>Craniata</taxon>
        <taxon>Vertebrata</taxon>
        <taxon>Euteleostomi</taxon>
        <taxon>Lepidosauria</taxon>
        <taxon>Squamata</taxon>
        <taxon>Bifurcata</taxon>
        <taxon>Unidentata</taxon>
        <taxon>Episquamata</taxon>
        <taxon>Toxicofera</taxon>
        <taxon>Serpentes</taxon>
        <taxon>Colubroidea</taxon>
        <taxon>Elapidae</taxon>
        <taxon>Elapinae</taxon>
        <taxon>Micrurus</taxon>
    </lineage>
</organism>
<dbReference type="AlphaFoldDB" id="A0A2D4EZH6"/>
<name>A0A2D4EZH6_MICCO</name>